<dbReference type="EMBL" id="CP013065">
    <property type="protein sequence ID" value="ALM13556.1"/>
    <property type="molecule type" value="Genomic_DNA"/>
</dbReference>
<dbReference type="Proteomes" id="UP000069135">
    <property type="component" value="Chromosome"/>
</dbReference>
<feature type="domain" description="Glycosyltransferase 2-like" evidence="1">
    <location>
        <begin position="22"/>
        <end position="134"/>
    </location>
</feature>
<organism evidence="2 3">
    <name type="scientific">Candidatus Peribacter riflensis</name>
    <dbReference type="NCBI Taxonomy" id="1735162"/>
    <lineage>
        <taxon>Bacteria</taxon>
        <taxon>Candidatus Peregrinibacteriota</taxon>
        <taxon>Candidatus Peribacteria</taxon>
        <taxon>Candidatus Peribacterales</taxon>
        <taxon>Candidatus Peribacteraceae</taxon>
        <taxon>Candidatus Peribacter</taxon>
    </lineage>
</organism>
<sequence>MSDHAAILAVWFICMEMPHLAIIVPVYNEERTLEAIIPRIFAACSDGTEVIFVDDGSKDHSLEILRRLARPQDQVITKPNGGKGDAIRMGLAHVRARYVVIQDADTEYDPAEISLLLQKALSAPGCAVFGSRFLKPNPCLYQRFLWGNKVLSAMLSLLFLKRVTDSYTCYKLLPIEIFQSLALRSNGFEMEAEISAKCLKRGIPVIEVPISYHPRTVEEGKKIRFSDAWKGLLMMLRVRLGLL</sequence>
<dbReference type="Pfam" id="PF00535">
    <property type="entry name" value="Glycos_transf_2"/>
    <property type="match status" value="1"/>
</dbReference>
<dbReference type="InterPro" id="IPR029044">
    <property type="entry name" value="Nucleotide-diphossugar_trans"/>
</dbReference>
<accession>A0A0S1SQ78</accession>
<protein>
    <submittedName>
        <fullName evidence="2">Family 2 glycosyl transferase</fullName>
    </submittedName>
</protein>
<accession>A0A0S1SL33</accession>
<proteinExistence type="predicted"/>
<keyword evidence="2" id="KW-0808">Transferase</keyword>
<dbReference type="InterPro" id="IPR001173">
    <property type="entry name" value="Glyco_trans_2-like"/>
</dbReference>
<dbReference type="CDD" id="cd04179">
    <property type="entry name" value="DPM_DPG-synthase_like"/>
    <property type="match status" value="1"/>
</dbReference>
<dbReference type="Gene3D" id="3.90.550.10">
    <property type="entry name" value="Spore Coat Polysaccharide Biosynthesis Protein SpsA, Chain A"/>
    <property type="match status" value="1"/>
</dbReference>
<dbReference type="KEGG" id="prf:PeribacterA2_0888"/>
<evidence type="ECO:0000313" key="2">
    <source>
        <dbReference type="EMBL" id="ALM13556.1"/>
    </source>
</evidence>
<dbReference type="SUPFAM" id="SSF53448">
    <property type="entry name" value="Nucleotide-diphospho-sugar transferases"/>
    <property type="match status" value="1"/>
</dbReference>
<dbReference type="InterPro" id="IPR050256">
    <property type="entry name" value="Glycosyltransferase_2"/>
</dbReference>
<gene>
    <name evidence="2" type="ORF">PeribacterD1_0888</name>
</gene>
<accession>A0A0S1SVU2</accession>
<dbReference type="GO" id="GO:0016740">
    <property type="term" value="F:transferase activity"/>
    <property type="evidence" value="ECO:0007669"/>
    <property type="project" value="UniProtKB-KW"/>
</dbReference>
<reference evidence="2 3" key="2">
    <citation type="journal article" date="2016" name="PeerJ">
        <title>Analysis of five complete genome sequences for members of the class Peribacteria in the recently recognized Peregrinibacteria bacterial phylum.</title>
        <authorList>
            <person name="Anantharaman K."/>
            <person name="Brown C.T."/>
            <person name="Burstein D."/>
            <person name="Castelle C.J."/>
            <person name="Probst A.J."/>
            <person name="Thomas B.C."/>
            <person name="Williams K.H."/>
            <person name="Banfield J.F."/>
        </authorList>
    </citation>
    <scope>NUCLEOTIDE SEQUENCE [LARGE SCALE GENOMIC DNA]</scope>
    <source>
        <strain evidence="2">RIFOXYD1_FULL_PER-ii_59_16</strain>
    </source>
</reference>
<evidence type="ECO:0000259" key="1">
    <source>
        <dbReference type="Pfam" id="PF00535"/>
    </source>
</evidence>
<evidence type="ECO:0000313" key="3">
    <source>
        <dbReference type="Proteomes" id="UP000069135"/>
    </source>
</evidence>
<dbReference type="STRING" id="1735162.PeribacterB2_0890"/>
<reference evidence="3" key="1">
    <citation type="submission" date="2015-10" db="EMBL/GenBank/DDBJ databases">
        <title>Analysis of five complete genome sequences for members of the class Peribacteria in the recently recognized Peregrinibacteria bacterial phylum.</title>
        <authorList>
            <person name="Anantharaman K."/>
            <person name="Brown C.T."/>
            <person name="Burstein D."/>
            <person name="Castelle C.J."/>
            <person name="Probst A.J."/>
            <person name="Thomas B.C."/>
            <person name="Williams K.H."/>
            <person name="Banfield J.F."/>
        </authorList>
    </citation>
    <scope>NUCLEOTIDE SEQUENCE [LARGE SCALE GENOMIC DNA]</scope>
</reference>
<name>A0A0S1SVU2_9BACT</name>
<dbReference type="PANTHER" id="PTHR48090">
    <property type="entry name" value="UNDECAPRENYL-PHOSPHATE 4-DEOXY-4-FORMAMIDO-L-ARABINOSE TRANSFERASE-RELATED"/>
    <property type="match status" value="1"/>
</dbReference>
<accession>A0A0S1SUE5</accession>
<dbReference type="AlphaFoldDB" id="A0A0S1SVU2"/>
<accession>A0A0S1SCI2</accession>
<dbReference type="PANTHER" id="PTHR48090:SF7">
    <property type="entry name" value="RFBJ PROTEIN"/>
    <property type="match status" value="1"/>
</dbReference>